<dbReference type="EMBL" id="HBGA01126772">
    <property type="protein sequence ID" value="CAD9035742.1"/>
    <property type="molecule type" value="Transcribed_RNA"/>
</dbReference>
<dbReference type="GO" id="GO:0004568">
    <property type="term" value="F:chitinase activity"/>
    <property type="evidence" value="ECO:0007669"/>
    <property type="project" value="TreeGrafter"/>
</dbReference>
<dbReference type="AlphaFoldDB" id="A0A7S1NSM8"/>
<dbReference type="GO" id="GO:0006032">
    <property type="term" value="P:chitin catabolic process"/>
    <property type="evidence" value="ECO:0007669"/>
    <property type="project" value="TreeGrafter"/>
</dbReference>
<protein>
    <recommendedName>
        <fullName evidence="3">GH18 domain-containing protein</fullName>
    </recommendedName>
</protein>
<feature type="compositionally biased region" description="Basic and acidic residues" evidence="1">
    <location>
        <begin position="403"/>
        <end position="431"/>
    </location>
</feature>
<dbReference type="SMART" id="SM00636">
    <property type="entry name" value="Glyco_18"/>
    <property type="match status" value="1"/>
</dbReference>
<dbReference type="PANTHER" id="PTHR11177">
    <property type="entry name" value="CHITINASE"/>
    <property type="match status" value="1"/>
</dbReference>
<organism evidence="4">
    <name type="scientific">Eutreptiella gymnastica</name>
    <dbReference type="NCBI Taxonomy" id="73025"/>
    <lineage>
        <taxon>Eukaryota</taxon>
        <taxon>Discoba</taxon>
        <taxon>Euglenozoa</taxon>
        <taxon>Euglenida</taxon>
        <taxon>Spirocuta</taxon>
        <taxon>Euglenophyceae</taxon>
        <taxon>Eutreptiales</taxon>
        <taxon>Eutreptiaceae</taxon>
        <taxon>Eutreptiella</taxon>
    </lineage>
</organism>
<feature type="region of interest" description="Disordered" evidence="1">
    <location>
        <begin position="322"/>
        <end position="431"/>
    </location>
</feature>
<feature type="domain" description="GH18" evidence="3">
    <location>
        <begin position="28"/>
        <end position="323"/>
    </location>
</feature>
<feature type="chain" id="PRO_5030621670" description="GH18 domain-containing protein" evidence="2">
    <location>
        <begin position="24"/>
        <end position="431"/>
    </location>
</feature>
<dbReference type="GO" id="GO:0008061">
    <property type="term" value="F:chitin binding"/>
    <property type="evidence" value="ECO:0007669"/>
    <property type="project" value="InterPro"/>
</dbReference>
<dbReference type="Pfam" id="PF00704">
    <property type="entry name" value="Glyco_hydro_18"/>
    <property type="match status" value="1"/>
</dbReference>
<dbReference type="GO" id="GO:0005975">
    <property type="term" value="P:carbohydrate metabolic process"/>
    <property type="evidence" value="ECO:0007669"/>
    <property type="project" value="InterPro"/>
</dbReference>
<name>A0A7S1NSM8_9EUGL</name>
<gene>
    <name evidence="4" type="ORF">EGYM00392_LOCUS46896</name>
</gene>
<evidence type="ECO:0000259" key="3">
    <source>
        <dbReference type="PROSITE" id="PS51910"/>
    </source>
</evidence>
<accession>A0A7S1NSM8</accession>
<dbReference type="PROSITE" id="PS51910">
    <property type="entry name" value="GH18_2"/>
    <property type="match status" value="1"/>
</dbReference>
<dbReference type="InterPro" id="IPR001223">
    <property type="entry name" value="Glyco_hydro18_cat"/>
</dbReference>
<feature type="signal peptide" evidence="2">
    <location>
        <begin position="1"/>
        <end position="23"/>
    </location>
</feature>
<keyword evidence="2" id="KW-0732">Signal</keyword>
<evidence type="ECO:0000256" key="1">
    <source>
        <dbReference type="SAM" id="MobiDB-lite"/>
    </source>
</evidence>
<dbReference type="PANTHER" id="PTHR11177:SF317">
    <property type="entry name" value="CHITINASE 12-RELATED"/>
    <property type="match status" value="1"/>
</dbReference>
<proteinExistence type="predicted"/>
<dbReference type="GO" id="GO:0005576">
    <property type="term" value="C:extracellular region"/>
    <property type="evidence" value="ECO:0007669"/>
    <property type="project" value="TreeGrafter"/>
</dbReference>
<evidence type="ECO:0000256" key="2">
    <source>
        <dbReference type="SAM" id="SignalP"/>
    </source>
</evidence>
<reference evidence="4" key="1">
    <citation type="submission" date="2021-01" db="EMBL/GenBank/DDBJ databases">
        <authorList>
            <person name="Corre E."/>
            <person name="Pelletier E."/>
            <person name="Niang G."/>
            <person name="Scheremetjew M."/>
            <person name="Finn R."/>
            <person name="Kale V."/>
            <person name="Holt S."/>
            <person name="Cochrane G."/>
            <person name="Meng A."/>
            <person name="Brown T."/>
            <person name="Cohen L."/>
        </authorList>
    </citation>
    <scope>NUCLEOTIDE SEQUENCE</scope>
    <source>
        <strain evidence="4">NIES-381</strain>
    </source>
</reference>
<dbReference type="InterPro" id="IPR017853">
    <property type="entry name" value="GH"/>
</dbReference>
<dbReference type="Gene3D" id="3.40.5.30">
    <property type="entry name" value="(Trans)glycosidases - domain 2"/>
    <property type="match status" value="1"/>
</dbReference>
<dbReference type="SUPFAM" id="SSF51445">
    <property type="entry name" value="(Trans)glycosidases"/>
    <property type="match status" value="1"/>
</dbReference>
<dbReference type="Gene3D" id="3.20.20.80">
    <property type="entry name" value="Glycosidases"/>
    <property type="match status" value="1"/>
</dbReference>
<dbReference type="CDD" id="cd00598">
    <property type="entry name" value="GH18_chitinase-like"/>
    <property type="match status" value="1"/>
</dbReference>
<dbReference type="InterPro" id="IPR011583">
    <property type="entry name" value="Chitinase_II/V-like_cat"/>
</dbReference>
<evidence type="ECO:0000313" key="4">
    <source>
        <dbReference type="EMBL" id="CAD9035742.1"/>
    </source>
</evidence>
<sequence length="431" mass="47795">MVQPLIFVVLVVASLLQFHVVDTLRSDFAVVGYLPEYTAGYPNWDKVDFEEQCAHLTHLIIFSIEIAPSGDLQALDRVPPKSALAKISTASKDHGTKVQICFGGYGRTQGYPQMAIVKKRRRRFITQLVALCEEHGWHGVDYNWEYPQNEKEWQGLAKLIDETRSAFDAAGHKDWVISMAYYPDGRQERLIGKFKAVDYFHSMAYDARGRHSPFPLAEQTVSNAKLSFPLKKLTLGVPFYSRHIQTGNWRSYRSLVEAHGDEVASTDEINGDYYNSIGMIQRKVGYAIRNGLGGIMIWESGLDVPTDNKLSLLRAIRQIVSPDTSSSIPPTNPLLENLYKPTPSNPTSPTMHSLGPDGLRVKPAVPVSLFNPSPSPTPSGPAIKLNPATNPTSVRDPPVKPTKTKEPPVKPAKAKDANHGTKGKNEPTDEL</sequence>
<dbReference type="InterPro" id="IPR050314">
    <property type="entry name" value="Glycosyl_Hydrlase_18"/>
</dbReference>